<organism evidence="2 3">
    <name type="scientific">Stylosanthes scabra</name>
    <dbReference type="NCBI Taxonomy" id="79078"/>
    <lineage>
        <taxon>Eukaryota</taxon>
        <taxon>Viridiplantae</taxon>
        <taxon>Streptophyta</taxon>
        <taxon>Embryophyta</taxon>
        <taxon>Tracheophyta</taxon>
        <taxon>Spermatophyta</taxon>
        <taxon>Magnoliopsida</taxon>
        <taxon>eudicotyledons</taxon>
        <taxon>Gunneridae</taxon>
        <taxon>Pentapetalae</taxon>
        <taxon>rosids</taxon>
        <taxon>fabids</taxon>
        <taxon>Fabales</taxon>
        <taxon>Fabaceae</taxon>
        <taxon>Papilionoideae</taxon>
        <taxon>50 kb inversion clade</taxon>
        <taxon>dalbergioids sensu lato</taxon>
        <taxon>Dalbergieae</taxon>
        <taxon>Pterocarpus clade</taxon>
        <taxon>Stylosanthes</taxon>
    </lineage>
</organism>
<dbReference type="Proteomes" id="UP001341840">
    <property type="component" value="Unassembled WGS sequence"/>
</dbReference>
<comment type="caution">
    <text evidence="2">The sequence shown here is derived from an EMBL/GenBank/DDBJ whole genome shotgun (WGS) entry which is preliminary data.</text>
</comment>
<protein>
    <submittedName>
        <fullName evidence="2">Uncharacterized protein</fullName>
    </submittedName>
</protein>
<evidence type="ECO:0000313" key="2">
    <source>
        <dbReference type="EMBL" id="MED6130131.1"/>
    </source>
</evidence>
<proteinExistence type="predicted"/>
<feature type="region of interest" description="Disordered" evidence="1">
    <location>
        <begin position="1"/>
        <end position="79"/>
    </location>
</feature>
<feature type="compositionally biased region" description="Polar residues" evidence="1">
    <location>
        <begin position="57"/>
        <end position="71"/>
    </location>
</feature>
<accession>A0ABU6S165</accession>
<feature type="compositionally biased region" description="Low complexity" evidence="1">
    <location>
        <begin position="1"/>
        <end position="11"/>
    </location>
</feature>
<feature type="non-terminal residue" evidence="2">
    <location>
        <position position="1"/>
    </location>
</feature>
<dbReference type="EMBL" id="JASCZI010041886">
    <property type="protein sequence ID" value="MED6130131.1"/>
    <property type="molecule type" value="Genomic_DNA"/>
</dbReference>
<feature type="compositionally biased region" description="Basic and acidic residues" evidence="1">
    <location>
        <begin position="26"/>
        <end position="36"/>
    </location>
</feature>
<sequence length="79" mass="8303">HASADGGAAAREALRGPSPRIGARLPDARPDGDELPGRGCRAPEGGRKNGQKKRCNTRTSQEVTHPSTTLAQARLTAEF</sequence>
<keyword evidence="3" id="KW-1185">Reference proteome</keyword>
<gene>
    <name evidence="2" type="ORF">PIB30_115043</name>
</gene>
<reference evidence="2 3" key="1">
    <citation type="journal article" date="2023" name="Plants (Basel)">
        <title>Bridging the Gap: Combining Genomics and Transcriptomics Approaches to Understand Stylosanthes scabra, an Orphan Legume from the Brazilian Caatinga.</title>
        <authorList>
            <person name="Ferreira-Neto J.R.C."/>
            <person name="da Silva M.D."/>
            <person name="Binneck E."/>
            <person name="de Melo N.F."/>
            <person name="da Silva R.H."/>
            <person name="de Melo A.L.T.M."/>
            <person name="Pandolfi V."/>
            <person name="Bustamante F.O."/>
            <person name="Brasileiro-Vidal A.C."/>
            <person name="Benko-Iseppon A.M."/>
        </authorList>
    </citation>
    <scope>NUCLEOTIDE SEQUENCE [LARGE SCALE GENOMIC DNA]</scope>
    <source>
        <tissue evidence="2">Leaves</tissue>
    </source>
</reference>
<evidence type="ECO:0000256" key="1">
    <source>
        <dbReference type="SAM" id="MobiDB-lite"/>
    </source>
</evidence>
<name>A0ABU6S165_9FABA</name>
<evidence type="ECO:0000313" key="3">
    <source>
        <dbReference type="Proteomes" id="UP001341840"/>
    </source>
</evidence>